<feature type="binding site" evidence="2">
    <location>
        <position position="741"/>
    </location>
    <ligand>
        <name>substrate</name>
    </ligand>
</feature>
<evidence type="ECO:0000313" key="5">
    <source>
        <dbReference type="EMBL" id="KIW73129.1"/>
    </source>
</evidence>
<dbReference type="EMBL" id="KN846956">
    <property type="protein sequence ID" value="KIW73129.1"/>
    <property type="molecule type" value="Genomic_DNA"/>
</dbReference>
<dbReference type="STRING" id="5601.A0A0D2GL84"/>
<dbReference type="GO" id="GO:0005634">
    <property type="term" value="C:nucleus"/>
    <property type="evidence" value="ECO:0007669"/>
    <property type="project" value="InterPro"/>
</dbReference>
<evidence type="ECO:0000313" key="6">
    <source>
        <dbReference type="Proteomes" id="UP000054266"/>
    </source>
</evidence>
<dbReference type="Pfam" id="PF02809">
    <property type="entry name" value="UIM"/>
    <property type="match status" value="1"/>
</dbReference>
<gene>
    <name evidence="5" type="ORF">PV04_01271</name>
</gene>
<dbReference type="Gene3D" id="3.30.870.10">
    <property type="entry name" value="Endonuclease Chain A"/>
    <property type="match status" value="2"/>
</dbReference>
<feature type="compositionally biased region" description="Basic and acidic residues" evidence="4">
    <location>
        <begin position="349"/>
        <end position="363"/>
    </location>
</feature>
<feature type="region of interest" description="Disordered" evidence="4">
    <location>
        <begin position="1"/>
        <end position="148"/>
    </location>
</feature>
<dbReference type="AlphaFoldDB" id="A0A0D2GL84"/>
<feature type="binding site" evidence="2">
    <location>
        <position position="497"/>
    </location>
    <ligand>
        <name>substrate</name>
    </ligand>
</feature>
<dbReference type="Proteomes" id="UP000054266">
    <property type="component" value="Unassembled WGS sequence"/>
</dbReference>
<feature type="active site" description="Proton donor/acceptor" evidence="1">
    <location>
        <position position="739"/>
    </location>
</feature>
<organism evidence="5 6">
    <name type="scientific">Phialophora macrospora</name>
    <dbReference type="NCBI Taxonomy" id="1851006"/>
    <lineage>
        <taxon>Eukaryota</taxon>
        <taxon>Fungi</taxon>
        <taxon>Dikarya</taxon>
        <taxon>Ascomycota</taxon>
        <taxon>Pezizomycotina</taxon>
        <taxon>Eurotiomycetes</taxon>
        <taxon>Chaetothyriomycetidae</taxon>
        <taxon>Chaetothyriales</taxon>
        <taxon>Herpotrichiellaceae</taxon>
        <taxon>Phialophora</taxon>
    </lineage>
</organism>
<dbReference type="Pfam" id="PF06087">
    <property type="entry name" value="Tyr-DNA_phospho"/>
    <property type="match status" value="1"/>
</dbReference>
<protein>
    <recommendedName>
        <fullName evidence="7">PLD phosphodiesterase domain-containing protein</fullName>
    </recommendedName>
</protein>
<name>A0A0D2GL84_9EURO</name>
<dbReference type="GO" id="GO:0003697">
    <property type="term" value="F:single-stranded DNA binding"/>
    <property type="evidence" value="ECO:0007669"/>
    <property type="project" value="TreeGrafter"/>
</dbReference>
<feature type="compositionally biased region" description="Low complexity" evidence="4">
    <location>
        <begin position="215"/>
        <end position="230"/>
    </location>
</feature>
<dbReference type="PANTHER" id="PTHR12415:SF4">
    <property type="entry name" value="TYROSYL-DNA PHOSPHODIESTERASE DOMAIN-CONTAINING PROTEIN"/>
    <property type="match status" value="1"/>
</dbReference>
<evidence type="ECO:0000256" key="4">
    <source>
        <dbReference type="SAM" id="MobiDB-lite"/>
    </source>
</evidence>
<feature type="region of interest" description="Disordered" evidence="4">
    <location>
        <begin position="301"/>
        <end position="389"/>
    </location>
</feature>
<evidence type="ECO:0000256" key="3">
    <source>
        <dbReference type="PIRSR" id="PIRSR610347-3"/>
    </source>
</evidence>
<dbReference type="PANTHER" id="PTHR12415">
    <property type="entry name" value="TYROSYL-DNA PHOSPHODIESTERASE 1"/>
    <property type="match status" value="1"/>
</dbReference>
<dbReference type="HOGENOM" id="CLU_007773_1_0_1"/>
<reference evidence="5 6" key="1">
    <citation type="submission" date="2015-01" db="EMBL/GenBank/DDBJ databases">
        <title>The Genome Sequence of Capronia semiimmersa CBS27337.</title>
        <authorList>
            <consortium name="The Broad Institute Genomics Platform"/>
            <person name="Cuomo C."/>
            <person name="de Hoog S."/>
            <person name="Gorbushina A."/>
            <person name="Stielow B."/>
            <person name="Teixiera M."/>
            <person name="Abouelleil A."/>
            <person name="Chapman S.B."/>
            <person name="Priest M."/>
            <person name="Young S.K."/>
            <person name="Wortman J."/>
            <person name="Nusbaum C."/>
            <person name="Birren B."/>
        </authorList>
    </citation>
    <scope>NUCLEOTIDE SEQUENCE [LARGE SCALE GENOMIC DNA]</scope>
    <source>
        <strain evidence="5 6">CBS 27337</strain>
    </source>
</reference>
<dbReference type="SUPFAM" id="SSF56024">
    <property type="entry name" value="Phospholipase D/nuclease"/>
    <property type="match status" value="2"/>
</dbReference>
<dbReference type="GO" id="GO:0006281">
    <property type="term" value="P:DNA repair"/>
    <property type="evidence" value="ECO:0007669"/>
    <property type="project" value="InterPro"/>
</dbReference>
<feature type="site" description="Interaction with DNA" evidence="3">
    <location>
        <position position="769"/>
    </location>
</feature>
<evidence type="ECO:0008006" key="7">
    <source>
        <dbReference type="Google" id="ProtNLM"/>
    </source>
</evidence>
<proteinExistence type="predicted"/>
<dbReference type="PROSITE" id="PS50330">
    <property type="entry name" value="UIM"/>
    <property type="match status" value="1"/>
</dbReference>
<dbReference type="CDD" id="cd09123">
    <property type="entry name" value="PLDc_Tdp1_2"/>
    <property type="match status" value="1"/>
</dbReference>
<feature type="region of interest" description="Disordered" evidence="4">
    <location>
        <begin position="215"/>
        <end position="286"/>
    </location>
</feature>
<evidence type="ECO:0000256" key="1">
    <source>
        <dbReference type="PIRSR" id="PIRSR610347-1"/>
    </source>
</evidence>
<dbReference type="InterPro" id="IPR003903">
    <property type="entry name" value="UIM_dom"/>
</dbReference>
<sequence length="849" mass="92434">MAPEIVDLISDDEDEVVPVAGPSSNTHRRAGQQVAPDGTINPALILPTRASVQIVQADTPSSTPSSHTAHNSLEDETPRSILSPLFVPSRSPGLEAHGNDKGKGKGRAASIPEIDLSQDTNDDENTPSPPGADSSWDYANGEFTEEDALKQAIALSLQEQSPPQGHGHDQAGGEGEAHTLKAAVEPIPLPDWRSSSPLKYPVGIATATATTIAPAAPSSLSSSSDAEAQAKAQPPTVAPNSTKAAPSPGVGVPASNSTDKRAVDQNQNQHQRPPTYAHSPPNTFSLAGLDRKSMEAARLARLKRKHGQGETQEEQDGEGPNPKVAKTTRPHQVGKNGTISPPPIRNKKRTEDLDSNNDKDKDGGITTGRWEGPHNSLPRDTVSPEDGDSVHHPTATCYLDGIVLKTYVPGYPAAQTISFESLISPSSHLESALLSSFNWNLDWLFPHFETRRTKFQLVMHAKSSAQRESIVKDWQGVPNVRLTFPPMDGNVNCMHSKLMLLFYTNEGESVWKGGQRCRIVIPTANLVDFDWGVGAFIENMVWLIDLPLRETSTTAGRTEPPFQTSLKQFLKAQTVPDDVLRKLDQFDFSRTAKYGFVHSIGGVHTGQAWRMTGIGGLGHTVTELGLATRDPIQLDYVTSSVGSLNDDFMNSMYLAAQGDSGMTEYTRRLQKKAPSGDQQSSWKENFRFYFPSDETVRASKGGPQKAGTICFSTKWWQNPSFPRSNMVDCFSVRERLLMHIKLLFVRYASAVERSQSKTGWVYLGSANLSESAWGRLVRDKATKEPRLNCRNWECGVIIPVLGKRSASSEGGFASCGGAELVSFADSVPVPMKYPSEGMEHKKPWTMVES</sequence>
<evidence type="ECO:0000256" key="2">
    <source>
        <dbReference type="PIRSR" id="PIRSR610347-2"/>
    </source>
</evidence>
<dbReference type="InterPro" id="IPR010347">
    <property type="entry name" value="Tdp1"/>
</dbReference>
<dbReference type="GO" id="GO:0017005">
    <property type="term" value="F:3'-tyrosyl-DNA phosphodiesterase activity"/>
    <property type="evidence" value="ECO:0007669"/>
    <property type="project" value="TreeGrafter"/>
</dbReference>
<keyword evidence="6" id="KW-1185">Reference proteome</keyword>
<feature type="active site" description="Nucleophile" evidence="1">
    <location>
        <position position="495"/>
    </location>
</feature>
<dbReference type="GO" id="GO:0003690">
    <property type="term" value="F:double-stranded DNA binding"/>
    <property type="evidence" value="ECO:0007669"/>
    <property type="project" value="TreeGrafter"/>
</dbReference>
<accession>A0A0D2GL84</accession>
<dbReference type="CDD" id="cd09122">
    <property type="entry name" value="PLDc_Tdp1_1"/>
    <property type="match status" value="1"/>
</dbReference>